<comment type="caution">
    <text evidence="8">The sequence shown here is derived from an EMBL/GenBank/DDBJ whole genome shotgun (WGS) entry which is preliminary data.</text>
</comment>
<gene>
    <name evidence="8" type="ORF">LTR84_000604</name>
</gene>
<dbReference type="GO" id="GO:0016020">
    <property type="term" value="C:membrane"/>
    <property type="evidence" value="ECO:0007669"/>
    <property type="project" value="UniProtKB-SubCell"/>
</dbReference>
<evidence type="ECO:0000259" key="7">
    <source>
        <dbReference type="PROSITE" id="PS50922"/>
    </source>
</evidence>
<dbReference type="Pfam" id="PF03798">
    <property type="entry name" value="TRAM_LAG1_CLN8"/>
    <property type="match status" value="1"/>
</dbReference>
<keyword evidence="9" id="KW-1185">Reference proteome</keyword>
<dbReference type="RefSeq" id="XP_064712094.1">
    <property type="nucleotide sequence ID" value="XM_064844234.1"/>
</dbReference>
<dbReference type="AlphaFoldDB" id="A0AAV9NV15"/>
<feature type="transmembrane region" description="Helical" evidence="6">
    <location>
        <begin position="201"/>
        <end position="221"/>
    </location>
</feature>
<protein>
    <recommendedName>
        <fullName evidence="7">TLC domain-containing protein</fullName>
    </recommendedName>
</protein>
<evidence type="ECO:0000313" key="9">
    <source>
        <dbReference type="Proteomes" id="UP001358417"/>
    </source>
</evidence>
<evidence type="ECO:0000256" key="2">
    <source>
        <dbReference type="ARBA" id="ARBA00022692"/>
    </source>
</evidence>
<name>A0AAV9NV15_9EURO</name>
<dbReference type="Proteomes" id="UP001358417">
    <property type="component" value="Unassembled WGS sequence"/>
</dbReference>
<keyword evidence="2 5" id="KW-0812">Transmembrane</keyword>
<feature type="transmembrane region" description="Helical" evidence="6">
    <location>
        <begin position="287"/>
        <end position="310"/>
    </location>
</feature>
<feature type="transmembrane region" description="Helical" evidence="6">
    <location>
        <begin position="77"/>
        <end position="95"/>
    </location>
</feature>
<dbReference type="SMART" id="SM00724">
    <property type="entry name" value="TLC"/>
    <property type="match status" value="1"/>
</dbReference>
<dbReference type="GeneID" id="89968826"/>
<feature type="transmembrane region" description="Helical" evidence="6">
    <location>
        <begin position="111"/>
        <end position="130"/>
    </location>
</feature>
<feature type="transmembrane region" description="Helical" evidence="6">
    <location>
        <begin position="142"/>
        <end position="162"/>
    </location>
</feature>
<dbReference type="EMBL" id="JAVRRD010000001">
    <property type="protein sequence ID" value="KAK5064770.1"/>
    <property type="molecule type" value="Genomic_DNA"/>
</dbReference>
<accession>A0AAV9NV15</accession>
<organism evidence="8 9">
    <name type="scientific">Exophiala bonariae</name>
    <dbReference type="NCBI Taxonomy" id="1690606"/>
    <lineage>
        <taxon>Eukaryota</taxon>
        <taxon>Fungi</taxon>
        <taxon>Dikarya</taxon>
        <taxon>Ascomycota</taxon>
        <taxon>Pezizomycotina</taxon>
        <taxon>Eurotiomycetes</taxon>
        <taxon>Chaetothyriomycetidae</taxon>
        <taxon>Chaetothyriales</taxon>
        <taxon>Herpotrichiellaceae</taxon>
        <taxon>Exophiala</taxon>
    </lineage>
</organism>
<dbReference type="GO" id="GO:0055088">
    <property type="term" value="P:lipid homeostasis"/>
    <property type="evidence" value="ECO:0007669"/>
    <property type="project" value="TreeGrafter"/>
</dbReference>
<dbReference type="InterPro" id="IPR006634">
    <property type="entry name" value="TLC-dom"/>
</dbReference>
<feature type="transmembrane region" description="Helical" evidence="6">
    <location>
        <begin position="35"/>
        <end position="57"/>
    </location>
</feature>
<dbReference type="PANTHER" id="PTHR13439">
    <property type="entry name" value="CT120 PROTEIN"/>
    <property type="match status" value="1"/>
</dbReference>
<proteinExistence type="predicted"/>
<feature type="transmembrane region" description="Helical" evidence="6">
    <location>
        <begin position="168"/>
        <end position="189"/>
    </location>
</feature>
<dbReference type="PROSITE" id="PS50922">
    <property type="entry name" value="TLC"/>
    <property type="match status" value="1"/>
</dbReference>
<comment type="subcellular location">
    <subcellularLocation>
        <location evidence="1">Membrane</location>
        <topology evidence="1">Multi-pass membrane protein</topology>
    </subcellularLocation>
</comment>
<keyword evidence="4 5" id="KW-0472">Membrane</keyword>
<reference evidence="8 9" key="1">
    <citation type="submission" date="2023-08" db="EMBL/GenBank/DDBJ databases">
        <title>Black Yeasts Isolated from many extreme environments.</title>
        <authorList>
            <person name="Coleine C."/>
            <person name="Stajich J.E."/>
            <person name="Selbmann L."/>
        </authorList>
    </citation>
    <scope>NUCLEOTIDE SEQUENCE [LARGE SCALE GENOMIC DNA]</scope>
    <source>
        <strain evidence="8 9">CCFEE 5792</strain>
    </source>
</reference>
<evidence type="ECO:0000256" key="1">
    <source>
        <dbReference type="ARBA" id="ARBA00004141"/>
    </source>
</evidence>
<evidence type="ECO:0000256" key="6">
    <source>
        <dbReference type="SAM" id="Phobius"/>
    </source>
</evidence>
<feature type="domain" description="TLC" evidence="7">
    <location>
        <begin position="68"/>
        <end position="322"/>
    </location>
</feature>
<evidence type="ECO:0000256" key="3">
    <source>
        <dbReference type="ARBA" id="ARBA00022989"/>
    </source>
</evidence>
<dbReference type="GO" id="GO:0005783">
    <property type="term" value="C:endoplasmic reticulum"/>
    <property type="evidence" value="ECO:0007669"/>
    <property type="project" value="TreeGrafter"/>
</dbReference>
<evidence type="ECO:0000313" key="8">
    <source>
        <dbReference type="EMBL" id="KAK5064770.1"/>
    </source>
</evidence>
<keyword evidence="3 6" id="KW-1133">Transmembrane helix</keyword>
<dbReference type="PANTHER" id="PTHR13439:SF0">
    <property type="entry name" value="TOPOISOMERASE I DAMAGE AFFECTED PROTEIN 4"/>
    <property type="match status" value="1"/>
</dbReference>
<sequence>MRDPFPPPPPWLVDLTKPYAEALYLPSLPYHIHEVLFAFILYQSTQSLFSPVLSNLFFPNIYPKLTRRTRINWDVHVVSLLQSCLINGLALWVMFNDEERYDMRHSAVERVYGYTGASGLIQALATGYFVWDIVVSTRYVKIFGPGIWAHAITALSVFSLGFRPFCNYYGPVFILYELSSPFLNIHWFCDKLNMTGSKLQWYNGMMLLAMFFSCRLLWGTYQSLRVYQDVWHTMHLNTTIPVYRELHESAHSSIFAPRDGQLCLGQESCILAQTEVMKFAGTHTQAIPVWLAGVYLVSNLVLNSLNFYWFGKMIETVRKRFEDKPTDDFKRNRRASMVEEMATELDHETLSGPKTPIEEKANALATGNAVANDKAGVKRR</sequence>
<evidence type="ECO:0000256" key="5">
    <source>
        <dbReference type="PROSITE-ProRule" id="PRU00205"/>
    </source>
</evidence>
<dbReference type="InterPro" id="IPR050846">
    <property type="entry name" value="TLCD"/>
</dbReference>
<evidence type="ECO:0000256" key="4">
    <source>
        <dbReference type="ARBA" id="ARBA00023136"/>
    </source>
</evidence>